<dbReference type="InterPro" id="IPR011761">
    <property type="entry name" value="ATP-grasp"/>
</dbReference>
<dbReference type="OrthoDB" id="5483448at2"/>
<evidence type="ECO:0000256" key="1">
    <source>
        <dbReference type="PROSITE-ProRule" id="PRU00409"/>
    </source>
</evidence>
<dbReference type="RefSeq" id="WP_132333677.1">
    <property type="nucleotide sequence ID" value="NZ_SMJZ01000060.1"/>
</dbReference>
<dbReference type="GO" id="GO:0046872">
    <property type="term" value="F:metal ion binding"/>
    <property type="evidence" value="ECO:0007669"/>
    <property type="project" value="InterPro"/>
</dbReference>
<accession>A0A4R4NAL1</accession>
<dbReference type="GO" id="GO:0005524">
    <property type="term" value="F:ATP binding"/>
    <property type="evidence" value="ECO:0007669"/>
    <property type="project" value="UniProtKB-UniRule"/>
</dbReference>
<gene>
    <name evidence="3" type="ORF">E1267_17715</name>
</gene>
<keyword evidence="1" id="KW-0067">ATP-binding</keyword>
<dbReference type="AlphaFoldDB" id="A0A4R4NAL1"/>
<feature type="domain" description="ATP-grasp" evidence="2">
    <location>
        <begin position="124"/>
        <end position="314"/>
    </location>
</feature>
<sequence>MFDCTVPALLLRLDSNVFHHGTLGAIRSLGRAGVEVHGLVEGAHAPTYRSRYLARMHTWSRGRDTVRTLTRVAERIGRRAVLLTLDDAGAIAVAEHAAELRPYYLLPGQPPGLPRRLADKRLLHRLCTTLGVVHPETRLIRGADDAAVAVADFGLPLVAKWAQPWLLPAGLRRTGLVRGTQQVARLLQHVERSELLFQRFVPGGPGSDWFFHGYFDENSRCLYGGAGRKERAYPRGAGLTTWGRWLPNPVVEDTAQELAMTLGYRGVVDIDFRHDPSADAYHLLDFNPRLGAQFRLFTDGDGLDLVRAAHLHLSGRWTGRSTGRSTVPGRAGHGRTYVVENYDLFTAGPKSLRALCVADEFAWLSADDPRPFVGMAGQTIKRGMARLAGSRKQRWRKFAHAGD</sequence>
<keyword evidence="1" id="KW-0547">Nucleotide-binding</keyword>
<dbReference type="Gene3D" id="3.30.470.20">
    <property type="entry name" value="ATP-grasp fold, B domain"/>
    <property type="match status" value="1"/>
</dbReference>
<comment type="caution">
    <text evidence="3">The sequence shown here is derived from an EMBL/GenBank/DDBJ whole genome shotgun (WGS) entry which is preliminary data.</text>
</comment>
<name>A0A4R4NAL1_9ACTN</name>
<keyword evidence="4" id="KW-1185">Reference proteome</keyword>
<reference evidence="3 4" key="1">
    <citation type="submission" date="2019-02" db="EMBL/GenBank/DDBJ databases">
        <title>Draft genome sequences of novel Actinobacteria.</title>
        <authorList>
            <person name="Sahin N."/>
            <person name="Ay H."/>
            <person name="Saygin H."/>
        </authorList>
    </citation>
    <scope>NUCLEOTIDE SEQUENCE [LARGE SCALE GENOMIC DNA]</scope>
    <source>
        <strain evidence="3 4">KC201</strain>
    </source>
</reference>
<evidence type="ECO:0000259" key="2">
    <source>
        <dbReference type="PROSITE" id="PS50975"/>
    </source>
</evidence>
<dbReference type="SUPFAM" id="SSF56059">
    <property type="entry name" value="Glutathione synthetase ATP-binding domain-like"/>
    <property type="match status" value="1"/>
</dbReference>
<protein>
    <submittedName>
        <fullName evidence="3">ATP-grasp domain-containing protein</fullName>
    </submittedName>
</protein>
<evidence type="ECO:0000313" key="3">
    <source>
        <dbReference type="EMBL" id="TDC06048.1"/>
    </source>
</evidence>
<proteinExistence type="predicted"/>
<dbReference type="Proteomes" id="UP000295157">
    <property type="component" value="Unassembled WGS sequence"/>
</dbReference>
<dbReference type="PROSITE" id="PS50975">
    <property type="entry name" value="ATP_GRASP"/>
    <property type="match status" value="1"/>
</dbReference>
<evidence type="ECO:0000313" key="4">
    <source>
        <dbReference type="Proteomes" id="UP000295157"/>
    </source>
</evidence>
<dbReference type="EMBL" id="SMJZ01000060">
    <property type="protein sequence ID" value="TDC06048.1"/>
    <property type="molecule type" value="Genomic_DNA"/>
</dbReference>
<organism evidence="3 4">
    <name type="scientific">Nonomuraea longispora</name>
    <dbReference type="NCBI Taxonomy" id="1848320"/>
    <lineage>
        <taxon>Bacteria</taxon>
        <taxon>Bacillati</taxon>
        <taxon>Actinomycetota</taxon>
        <taxon>Actinomycetes</taxon>
        <taxon>Streptosporangiales</taxon>
        <taxon>Streptosporangiaceae</taxon>
        <taxon>Nonomuraea</taxon>
    </lineage>
</organism>